<name>A0A5N6DYN8_ASPPA</name>
<reference evidence="1 2" key="1">
    <citation type="submission" date="2019-04" db="EMBL/GenBank/DDBJ databases">
        <title>Fungal friends and foes A comparative genomics study of 23 Aspergillus species from section Flavi.</title>
        <authorList>
            <consortium name="DOE Joint Genome Institute"/>
            <person name="Kjaerbolling I."/>
            <person name="Vesth T.C."/>
            <person name="Frisvad J.C."/>
            <person name="Nybo J.L."/>
            <person name="Theobald S."/>
            <person name="Kildgaard S."/>
            <person name="Petersen T.I."/>
            <person name="Kuo A."/>
            <person name="Sato A."/>
            <person name="Lyhne E.K."/>
            <person name="Kogle M.E."/>
            <person name="Wiebenga A."/>
            <person name="Kun R.S."/>
            <person name="Lubbers R.J."/>
            <person name="Makela M.R."/>
            <person name="Barry K."/>
            <person name="Chovatia M."/>
            <person name="Clum A."/>
            <person name="Daum C."/>
            <person name="Haridas S."/>
            <person name="He G."/>
            <person name="LaButti K."/>
            <person name="Lipzen A."/>
            <person name="Mondo S."/>
            <person name="Pangilinan J."/>
            <person name="Riley R."/>
            <person name="Salamov A."/>
            <person name="Simmons B.A."/>
            <person name="Magnuson J.K."/>
            <person name="Henrissat B."/>
            <person name="Mortensen U.H."/>
            <person name="Larsen T.O."/>
            <person name="De vries R.P."/>
            <person name="Grigoriev I.V."/>
            <person name="Machida M."/>
            <person name="Baker S.E."/>
            <person name="Andersen M.R."/>
        </authorList>
    </citation>
    <scope>NUCLEOTIDE SEQUENCE [LARGE SCALE GENOMIC DNA]</scope>
    <source>
        <strain evidence="1 2">CBS 117618</strain>
    </source>
</reference>
<evidence type="ECO:0000313" key="2">
    <source>
        <dbReference type="Proteomes" id="UP000326532"/>
    </source>
</evidence>
<evidence type="ECO:0000313" key="1">
    <source>
        <dbReference type="EMBL" id="KAB8210298.1"/>
    </source>
</evidence>
<organism evidence="1 2">
    <name type="scientific">Aspergillus parasiticus</name>
    <dbReference type="NCBI Taxonomy" id="5067"/>
    <lineage>
        <taxon>Eukaryota</taxon>
        <taxon>Fungi</taxon>
        <taxon>Dikarya</taxon>
        <taxon>Ascomycota</taxon>
        <taxon>Pezizomycotina</taxon>
        <taxon>Eurotiomycetes</taxon>
        <taxon>Eurotiomycetidae</taxon>
        <taxon>Eurotiales</taxon>
        <taxon>Aspergillaceae</taxon>
        <taxon>Aspergillus</taxon>
        <taxon>Aspergillus subgen. Circumdati</taxon>
    </lineage>
</organism>
<sequence length="77" mass="9263">MDTFYARKNYVLLTLAFFLSILRITSPRLRWPRPTWLPDYIEHKLMLLRNAGLFIWLDLRHLLISKSLKAAETDLQF</sequence>
<gene>
    <name evidence="1" type="ORF">BDV34DRAFT_187398</name>
</gene>
<proteinExistence type="predicted"/>
<protein>
    <submittedName>
        <fullName evidence="1">Uncharacterized protein</fullName>
    </submittedName>
</protein>
<dbReference type="AlphaFoldDB" id="A0A5N6DYN8"/>
<keyword evidence="2" id="KW-1185">Reference proteome</keyword>
<dbReference type="VEuPathDB" id="FungiDB:BDV34DRAFT_187398"/>
<dbReference type="Proteomes" id="UP000326532">
    <property type="component" value="Unassembled WGS sequence"/>
</dbReference>
<dbReference type="EMBL" id="ML734943">
    <property type="protein sequence ID" value="KAB8210298.1"/>
    <property type="molecule type" value="Genomic_DNA"/>
</dbReference>
<accession>A0A5N6DYN8</accession>